<evidence type="ECO:0000313" key="2">
    <source>
        <dbReference type="EMBL" id="KAH9501358.1"/>
    </source>
</evidence>
<dbReference type="PANTHER" id="PTHR33964:SF1">
    <property type="entry name" value="RE45066P"/>
    <property type="match status" value="1"/>
</dbReference>
<reference evidence="2" key="2">
    <citation type="journal article" date="2022" name="Res Sq">
        <title>Comparative Genomics Reveals Insights into the Divergent Evolution of Astigmatic Mites and Household Pest Adaptations.</title>
        <authorList>
            <person name="Xiong Q."/>
            <person name="Wan A.T.-Y."/>
            <person name="Liu X.-Y."/>
            <person name="Fung C.S.-H."/>
            <person name="Xiao X."/>
            <person name="Malainual N."/>
            <person name="Hou J."/>
            <person name="Wang L."/>
            <person name="Wang M."/>
            <person name="Yang K."/>
            <person name="Cui Y."/>
            <person name="Leung E."/>
            <person name="Nong W."/>
            <person name="Shin S.-K."/>
            <person name="Au S."/>
            <person name="Jeong K.Y."/>
            <person name="Chew F.T."/>
            <person name="Hui J."/>
            <person name="Leung T.F."/>
            <person name="Tungtrongchitr A."/>
            <person name="Zhong N."/>
            <person name="Liu Z."/>
            <person name="Tsui S."/>
        </authorList>
    </citation>
    <scope>NUCLEOTIDE SEQUENCE</scope>
    <source>
        <strain evidence="2">Derf</strain>
        <tissue evidence="2">Whole organism</tissue>
    </source>
</reference>
<name>A0A922HRF1_DERFA</name>
<dbReference type="EMBL" id="ASGP02000006">
    <property type="protein sequence ID" value="KAH9501358.1"/>
    <property type="molecule type" value="Genomic_DNA"/>
</dbReference>
<dbReference type="Proteomes" id="UP000790347">
    <property type="component" value="Unassembled WGS sequence"/>
</dbReference>
<feature type="signal peptide" evidence="1">
    <location>
        <begin position="1"/>
        <end position="24"/>
    </location>
</feature>
<dbReference type="PANTHER" id="PTHR33964">
    <property type="entry name" value="RE45066P-RELATED"/>
    <property type="match status" value="1"/>
</dbReference>
<evidence type="ECO:0000313" key="3">
    <source>
        <dbReference type="Proteomes" id="UP000790347"/>
    </source>
</evidence>
<keyword evidence="3" id="KW-1185">Reference proteome</keyword>
<protein>
    <submittedName>
        <fullName evidence="2">Uncharacterized protein</fullName>
    </submittedName>
</protein>
<sequence length="243" mass="28357">MVKFQIFILFVLMMMMMMLVTTNGQYTKSKNCSINNFDQSFARAYGHFGIDKLRLPTTATELKKYCKDISANKIYSKDFGERCLIGTSQTLLNLQVYNVDRVNKPYCAKNGKKKDAFIRWSKCGNAAKKETKKCWNIMNEGMHQARKVENTKSRIPIVCCKYYAWIKCNAASWRKIKECDKESIQGYEDLIHRSTVDSMNLICNRFEDDESKCAHYYEEMPKTKAKNVRDVAITYIFDIFESL</sequence>
<gene>
    <name evidence="2" type="ORF">DERF_012211</name>
</gene>
<keyword evidence="1" id="KW-0732">Signal</keyword>
<dbReference type="AlphaFoldDB" id="A0A922HRF1"/>
<comment type="caution">
    <text evidence="2">The sequence shown here is derived from an EMBL/GenBank/DDBJ whole genome shotgun (WGS) entry which is preliminary data.</text>
</comment>
<proteinExistence type="predicted"/>
<accession>A0A922HRF1</accession>
<evidence type="ECO:0000256" key="1">
    <source>
        <dbReference type="SAM" id="SignalP"/>
    </source>
</evidence>
<organism evidence="2 3">
    <name type="scientific">Dermatophagoides farinae</name>
    <name type="common">American house dust mite</name>
    <dbReference type="NCBI Taxonomy" id="6954"/>
    <lineage>
        <taxon>Eukaryota</taxon>
        <taxon>Metazoa</taxon>
        <taxon>Ecdysozoa</taxon>
        <taxon>Arthropoda</taxon>
        <taxon>Chelicerata</taxon>
        <taxon>Arachnida</taxon>
        <taxon>Acari</taxon>
        <taxon>Acariformes</taxon>
        <taxon>Sarcoptiformes</taxon>
        <taxon>Astigmata</taxon>
        <taxon>Psoroptidia</taxon>
        <taxon>Analgoidea</taxon>
        <taxon>Pyroglyphidae</taxon>
        <taxon>Dermatophagoidinae</taxon>
        <taxon>Dermatophagoides</taxon>
    </lineage>
</organism>
<feature type="chain" id="PRO_5037549413" evidence="1">
    <location>
        <begin position="25"/>
        <end position="243"/>
    </location>
</feature>
<dbReference type="OrthoDB" id="6490409at2759"/>
<reference evidence="2" key="1">
    <citation type="submission" date="2013-05" db="EMBL/GenBank/DDBJ databases">
        <authorList>
            <person name="Yim A.K.Y."/>
            <person name="Chan T.F."/>
            <person name="Ji K.M."/>
            <person name="Liu X.Y."/>
            <person name="Zhou J.W."/>
            <person name="Li R.Q."/>
            <person name="Yang K.Y."/>
            <person name="Li J."/>
            <person name="Li M."/>
            <person name="Law P.T.W."/>
            <person name="Wu Y.L."/>
            <person name="Cai Z.L."/>
            <person name="Qin H."/>
            <person name="Bao Y."/>
            <person name="Leung R.K.K."/>
            <person name="Ng P.K.S."/>
            <person name="Zou J."/>
            <person name="Zhong X.J."/>
            <person name="Ran P.X."/>
            <person name="Zhong N.S."/>
            <person name="Liu Z.G."/>
            <person name="Tsui S.K.W."/>
        </authorList>
    </citation>
    <scope>NUCLEOTIDE SEQUENCE</scope>
    <source>
        <strain evidence="2">Derf</strain>
        <tissue evidence="2">Whole organism</tissue>
    </source>
</reference>